<organism evidence="4 5">
    <name type="scientific">Mucilaginibacter oryzae</name>
    <dbReference type="NCBI Taxonomy" id="468058"/>
    <lineage>
        <taxon>Bacteria</taxon>
        <taxon>Pseudomonadati</taxon>
        <taxon>Bacteroidota</taxon>
        <taxon>Sphingobacteriia</taxon>
        <taxon>Sphingobacteriales</taxon>
        <taxon>Sphingobacteriaceae</taxon>
        <taxon>Mucilaginibacter</taxon>
    </lineage>
</organism>
<evidence type="ECO:0000256" key="2">
    <source>
        <dbReference type="ARBA" id="ARBA00023172"/>
    </source>
</evidence>
<keyword evidence="1" id="KW-0238">DNA-binding</keyword>
<name>A0A316H170_9SPHI</name>
<evidence type="ECO:0000313" key="5">
    <source>
        <dbReference type="Proteomes" id="UP000245678"/>
    </source>
</evidence>
<dbReference type="Gene3D" id="1.10.443.10">
    <property type="entry name" value="Intergrase catalytic core"/>
    <property type="match status" value="1"/>
</dbReference>
<protein>
    <submittedName>
        <fullName evidence="4">Site-specific recombinase XerD</fullName>
    </submittedName>
</protein>
<dbReference type="InterPro" id="IPR011010">
    <property type="entry name" value="DNA_brk_join_enz"/>
</dbReference>
<dbReference type="SUPFAM" id="SSF56349">
    <property type="entry name" value="DNA breaking-rejoining enzymes"/>
    <property type="match status" value="1"/>
</dbReference>
<dbReference type="InterPro" id="IPR025269">
    <property type="entry name" value="SAM-like_dom"/>
</dbReference>
<dbReference type="Pfam" id="PF13102">
    <property type="entry name" value="Phage_int_SAM_5"/>
    <property type="match status" value="1"/>
</dbReference>
<sequence length="416" mass="48454">MVTFSFKLTGESASCNILLQILGPEGQVYQLLTPLRIKKELWNEQKQRPNNLYLKVCKTLNKRLDRLRISVSTYLESIGWAFEKVSVRALTSRIRKELHSNEVKDSPESLLWNIKNYISSRSHLICKSTLKRYNVFLNLLQRYEGDRMRSLKIENVNAAFVSEFINFCKREEYNNSTTYRTINFIKTVLNHMEKRGVRTFAYELELPKPDKRKPFITLTEDELVKIKRMELAPRLQAARDWLIISCYTGQRVSDFMEFNKTMIQFIAGKECISFIQKKTQQNVVLPLHPAVQIIKSNNGEDFPKKISPKSYNELIKEVVRLAGIDNLVSVGKRTGFRASTEIIPKWQAVTSHIGRRSFASNFYGKIPTALLMGATGHSSEQMFHRYINHIDTERICTLRLYFEEAYKDKFGYSSEK</sequence>
<keyword evidence="5" id="KW-1185">Reference proteome</keyword>
<reference evidence="4 5" key="1">
    <citation type="submission" date="2018-05" db="EMBL/GenBank/DDBJ databases">
        <title>Genomic Encyclopedia of Archaeal and Bacterial Type Strains, Phase II (KMG-II): from individual species to whole genera.</title>
        <authorList>
            <person name="Goeker M."/>
        </authorList>
    </citation>
    <scope>NUCLEOTIDE SEQUENCE [LARGE SCALE GENOMIC DNA]</scope>
    <source>
        <strain evidence="4 5">DSM 19975</strain>
    </source>
</reference>
<dbReference type="EMBL" id="QGHA01000014">
    <property type="protein sequence ID" value="PWK70811.1"/>
    <property type="molecule type" value="Genomic_DNA"/>
</dbReference>
<dbReference type="Gene3D" id="1.10.150.130">
    <property type="match status" value="1"/>
</dbReference>
<dbReference type="GO" id="GO:0003677">
    <property type="term" value="F:DNA binding"/>
    <property type="evidence" value="ECO:0007669"/>
    <property type="project" value="UniProtKB-KW"/>
</dbReference>
<feature type="domain" description="Phage integrase SAM-like" evidence="3">
    <location>
        <begin position="110"/>
        <end position="195"/>
    </location>
</feature>
<dbReference type="RefSeq" id="WP_109609854.1">
    <property type="nucleotide sequence ID" value="NZ_QGHA01000014.1"/>
</dbReference>
<gene>
    <name evidence="4" type="ORF">LX99_04518</name>
</gene>
<dbReference type="AlphaFoldDB" id="A0A316H170"/>
<evidence type="ECO:0000259" key="3">
    <source>
        <dbReference type="Pfam" id="PF13102"/>
    </source>
</evidence>
<proteinExistence type="predicted"/>
<dbReference type="GO" id="GO:0006310">
    <property type="term" value="P:DNA recombination"/>
    <property type="evidence" value="ECO:0007669"/>
    <property type="project" value="UniProtKB-KW"/>
</dbReference>
<comment type="caution">
    <text evidence="4">The sequence shown here is derived from an EMBL/GenBank/DDBJ whole genome shotgun (WGS) entry which is preliminary data.</text>
</comment>
<dbReference type="InterPro" id="IPR010998">
    <property type="entry name" value="Integrase_recombinase_N"/>
</dbReference>
<keyword evidence="2" id="KW-0233">DNA recombination</keyword>
<evidence type="ECO:0000313" key="4">
    <source>
        <dbReference type="EMBL" id="PWK70811.1"/>
    </source>
</evidence>
<evidence type="ECO:0000256" key="1">
    <source>
        <dbReference type="ARBA" id="ARBA00023125"/>
    </source>
</evidence>
<accession>A0A316H170</accession>
<dbReference type="GO" id="GO:0015074">
    <property type="term" value="P:DNA integration"/>
    <property type="evidence" value="ECO:0007669"/>
    <property type="project" value="InterPro"/>
</dbReference>
<dbReference type="Proteomes" id="UP000245678">
    <property type="component" value="Unassembled WGS sequence"/>
</dbReference>
<dbReference type="InterPro" id="IPR013762">
    <property type="entry name" value="Integrase-like_cat_sf"/>
</dbReference>